<dbReference type="GO" id="GO:0009401">
    <property type="term" value="P:phosphoenolpyruvate-dependent sugar phosphotransferase system"/>
    <property type="evidence" value="ECO:0007669"/>
    <property type="project" value="UniProtKB-KW"/>
</dbReference>
<dbReference type="SUPFAM" id="SSF55781">
    <property type="entry name" value="GAF domain-like"/>
    <property type="match status" value="1"/>
</dbReference>
<dbReference type="HOGENOM" id="CLU_007308_7_1_6"/>
<keyword evidence="8" id="KW-0762">Sugar transport</keyword>
<dbReference type="EC" id="2.7.3.9" evidence="5"/>
<dbReference type="PANTHER" id="PTHR46244">
    <property type="entry name" value="PHOSPHOENOLPYRUVATE-PROTEIN PHOSPHOTRANSFERASE"/>
    <property type="match status" value="1"/>
</dbReference>
<dbReference type="SMART" id="SM00065">
    <property type="entry name" value="GAF"/>
    <property type="match status" value="1"/>
</dbReference>
<dbReference type="SUPFAM" id="SSF47831">
    <property type="entry name" value="Enzyme I of the PEP:sugar phosphotransferase system HPr-binding (sub)domain"/>
    <property type="match status" value="1"/>
</dbReference>
<evidence type="ECO:0000256" key="9">
    <source>
        <dbReference type="ARBA" id="ARBA00022679"/>
    </source>
</evidence>
<dbReference type="STRING" id="550540.Fbal_0715"/>
<dbReference type="OrthoDB" id="9765468at2"/>
<dbReference type="Pfam" id="PF02896">
    <property type="entry name" value="PEP-utilizers_C"/>
    <property type="match status" value="1"/>
</dbReference>
<dbReference type="GO" id="GO:0046872">
    <property type="term" value="F:metal ion binding"/>
    <property type="evidence" value="ECO:0007669"/>
    <property type="project" value="UniProtKB-KW"/>
</dbReference>
<evidence type="ECO:0000256" key="8">
    <source>
        <dbReference type="ARBA" id="ARBA00022597"/>
    </source>
</evidence>
<evidence type="ECO:0000256" key="2">
    <source>
        <dbReference type="ARBA" id="ARBA00001946"/>
    </source>
</evidence>
<dbReference type="InterPro" id="IPR003018">
    <property type="entry name" value="GAF"/>
</dbReference>
<dbReference type="Proteomes" id="UP000006683">
    <property type="component" value="Chromosome"/>
</dbReference>
<evidence type="ECO:0000256" key="7">
    <source>
        <dbReference type="ARBA" id="ARBA00022490"/>
    </source>
</evidence>
<dbReference type="InterPro" id="IPR008279">
    <property type="entry name" value="PEP-util_enz_mobile_dom"/>
</dbReference>
<dbReference type="GO" id="GO:0008965">
    <property type="term" value="F:phosphoenolpyruvate-protein phosphotransferase activity"/>
    <property type="evidence" value="ECO:0007669"/>
    <property type="project" value="UniProtKB-EC"/>
</dbReference>
<reference evidence="15 16" key="1">
    <citation type="journal article" date="2010" name="Stand. Genomic Sci.">
        <title>Complete genome sequence of Ferrimonas balearica type strain (PAT).</title>
        <authorList>
            <person name="Nolan M."/>
            <person name="Sikorski J."/>
            <person name="Davenport K."/>
            <person name="Lucas S."/>
            <person name="Glavina Del Rio T."/>
            <person name="Tice H."/>
            <person name="Cheng J."/>
            <person name="Goodwin L."/>
            <person name="Pitluck S."/>
            <person name="Liolios K."/>
            <person name="Ivanova N."/>
            <person name="Mavromatis K."/>
            <person name="Ovchinnikova G."/>
            <person name="Pati A."/>
            <person name="Chen A."/>
            <person name="Palaniappan K."/>
            <person name="Land M."/>
            <person name="Hauser L."/>
            <person name="Chang Y."/>
            <person name="Jeffries C."/>
            <person name="Tapia R."/>
            <person name="Brettin T."/>
            <person name="Detter J."/>
            <person name="Han C."/>
            <person name="Yasawong M."/>
            <person name="Rohde M."/>
            <person name="Tindall B."/>
            <person name="Goker M."/>
            <person name="Woyke T."/>
            <person name="Bristow J."/>
            <person name="Eisen J."/>
            <person name="Markowitz V."/>
            <person name="Hugenholtz P."/>
            <person name="Kyrpides N."/>
            <person name="Klenk H."/>
            <person name="Lapidus A."/>
        </authorList>
    </citation>
    <scope>NUCLEOTIDE SEQUENCE [LARGE SCALE GENOMIC DNA]</scope>
    <source>
        <strain evidence="16">DSM 9799 / CCM 4581 / KCTC 23876 / PAT</strain>
    </source>
</reference>
<dbReference type="InterPro" id="IPR006318">
    <property type="entry name" value="PTS_EI-like"/>
</dbReference>
<keyword evidence="12" id="KW-0418">Kinase</keyword>
<dbReference type="InterPro" id="IPR008731">
    <property type="entry name" value="PTS_EIN"/>
</dbReference>
<evidence type="ECO:0000256" key="5">
    <source>
        <dbReference type="ARBA" id="ARBA00012232"/>
    </source>
</evidence>
<dbReference type="Gene3D" id="1.10.274.10">
    <property type="entry name" value="PtsI, HPr-binding domain"/>
    <property type="match status" value="1"/>
</dbReference>
<evidence type="ECO:0000313" key="16">
    <source>
        <dbReference type="Proteomes" id="UP000006683"/>
    </source>
</evidence>
<evidence type="ECO:0000259" key="14">
    <source>
        <dbReference type="SMART" id="SM00065"/>
    </source>
</evidence>
<keyword evidence="11" id="KW-0479">Metal-binding</keyword>
<dbReference type="InterPro" id="IPR036637">
    <property type="entry name" value="Phosphohistidine_dom_sf"/>
</dbReference>
<dbReference type="InterPro" id="IPR015813">
    <property type="entry name" value="Pyrv/PenolPyrv_kinase-like_dom"/>
</dbReference>
<dbReference type="PANTHER" id="PTHR46244:SF1">
    <property type="entry name" value="PHOSPHOENOLPYRUVATE-DEPENDENT PHOSPHOTRANSFERASE SYSTEM"/>
    <property type="match status" value="1"/>
</dbReference>
<accession>E1SRV7</accession>
<dbReference type="NCBIfam" id="NF008283">
    <property type="entry name" value="PRK11061.1"/>
    <property type="match status" value="1"/>
</dbReference>
<evidence type="ECO:0000256" key="11">
    <source>
        <dbReference type="ARBA" id="ARBA00022723"/>
    </source>
</evidence>
<sequence>MISTLRHIVQRVSQANTVEQAMAELVQLTRNAMDTDCCSLYLVESDSLLLSATEGLSVSAVGHSRLAWGEGIVGLVAQREEPINLADAPSHKAFKLLPEVQEEAFRAFLAVPVIHRREALGVLVVQQKIARQFSEEEESFLVTLASQLAPQLRERALNRDQDPQSWIFPGLVAAEGIAIAPARLARPKLDLVQPAIETDDPEREWQRLDQALLVTSEELAELGGRLSDEVASELGLLFDCYQALLADPQLRQSLQACVAEGWMAETAVSKVVCQYVGQFESMGDEYFRERAADIRELGQRLLDQLARPGLASSAPEQPVILVAKEITAPMLAEIPRDKLAGIISMKGGVNSHAAILARAMGLPALVAVEGVRIEDLADKTLVVDGLEGRLWIDPTDEVVRAFRSLERGLEARSERFRRQLARPCISADGEAVTLLLNAGLATEERVLCKPGISGVGLYRTEALFMAFNQFPTEQQQERVYRRLLSGAEGKSVTVRTLDVGGDKPLPYLPIREDNPFLGWRGVRLSLDHPDLFLSQIRALLRASQGYDNLKIMVPMVSRLDEIQSCRRLLEQAVAELSEEWGRAVIPPPLGIMVEVPAALFQLGNWWPWLDFASVGSNDLTQYLLAVDRNNAQVSASFDSFHPAVVAALDQIARASQGRELGLCGELAGEVLGALMLLTLGYRQLSMNTQSLGAIHYLVENLDLSALAPLRMVLLAQRDGEAVRHCLTEHLQAAGLNELLPKTGR</sequence>
<dbReference type="eggNOG" id="COG3605">
    <property type="taxonomic scope" value="Bacteria"/>
</dbReference>
<dbReference type="Gene3D" id="3.30.450.40">
    <property type="match status" value="1"/>
</dbReference>
<proteinExistence type="inferred from homology"/>
<dbReference type="GO" id="GO:0005737">
    <property type="term" value="C:cytoplasm"/>
    <property type="evidence" value="ECO:0007669"/>
    <property type="project" value="UniProtKB-SubCell"/>
</dbReference>
<evidence type="ECO:0000256" key="4">
    <source>
        <dbReference type="ARBA" id="ARBA00007837"/>
    </source>
</evidence>
<comment type="similarity">
    <text evidence="4">Belongs to the PEP-utilizing enzyme family.</text>
</comment>
<dbReference type="SUPFAM" id="SSF51621">
    <property type="entry name" value="Phosphoenolpyruvate/pyruvate domain"/>
    <property type="match status" value="1"/>
</dbReference>
<dbReference type="AlphaFoldDB" id="E1SRV7"/>
<organism evidence="15 16">
    <name type="scientific">Ferrimonas balearica (strain DSM 9799 / CCM 4581 / KCTC 23876 / PAT)</name>
    <dbReference type="NCBI Taxonomy" id="550540"/>
    <lineage>
        <taxon>Bacteria</taxon>
        <taxon>Pseudomonadati</taxon>
        <taxon>Pseudomonadota</taxon>
        <taxon>Gammaproteobacteria</taxon>
        <taxon>Alteromonadales</taxon>
        <taxon>Ferrimonadaceae</taxon>
        <taxon>Ferrimonas</taxon>
    </lineage>
</organism>
<keyword evidence="13" id="KW-0460">Magnesium</keyword>
<dbReference type="InterPro" id="IPR036618">
    <property type="entry name" value="PtsI_HPr-bd_sf"/>
</dbReference>
<evidence type="ECO:0000256" key="1">
    <source>
        <dbReference type="ARBA" id="ARBA00000683"/>
    </source>
</evidence>
<keyword evidence="6" id="KW-0813">Transport</keyword>
<protein>
    <recommendedName>
        <fullName evidence="5">phosphoenolpyruvate--protein phosphotransferase</fullName>
        <ecNumber evidence="5">2.7.3.9</ecNumber>
    </recommendedName>
</protein>
<evidence type="ECO:0000256" key="13">
    <source>
        <dbReference type="ARBA" id="ARBA00022842"/>
    </source>
</evidence>
<evidence type="ECO:0000256" key="12">
    <source>
        <dbReference type="ARBA" id="ARBA00022777"/>
    </source>
</evidence>
<dbReference type="InterPro" id="IPR000121">
    <property type="entry name" value="PEP_util_C"/>
</dbReference>
<dbReference type="SUPFAM" id="SSF52009">
    <property type="entry name" value="Phosphohistidine domain"/>
    <property type="match status" value="1"/>
</dbReference>
<dbReference type="PROSITE" id="PS00370">
    <property type="entry name" value="PEP_ENZYMES_PHOS_SITE"/>
    <property type="match status" value="1"/>
</dbReference>
<keyword evidence="7" id="KW-0963">Cytoplasm</keyword>
<evidence type="ECO:0000256" key="3">
    <source>
        <dbReference type="ARBA" id="ARBA00004496"/>
    </source>
</evidence>
<dbReference type="GeneID" id="67180956"/>
<dbReference type="Pfam" id="PF05524">
    <property type="entry name" value="PEP-utilisers_N"/>
    <property type="match status" value="1"/>
</dbReference>
<feature type="domain" description="GAF" evidence="14">
    <location>
        <begin position="17"/>
        <end position="162"/>
    </location>
</feature>
<dbReference type="GO" id="GO:0016301">
    <property type="term" value="F:kinase activity"/>
    <property type="evidence" value="ECO:0007669"/>
    <property type="project" value="UniProtKB-KW"/>
</dbReference>
<gene>
    <name evidence="15" type="ordered locus">Fbal_0715</name>
</gene>
<name>E1SRV7_FERBD</name>
<dbReference type="InterPro" id="IPR029016">
    <property type="entry name" value="GAF-like_dom_sf"/>
</dbReference>
<dbReference type="InterPro" id="IPR050499">
    <property type="entry name" value="PEP-utilizing_PTS_enzyme"/>
</dbReference>
<evidence type="ECO:0000313" key="15">
    <source>
        <dbReference type="EMBL" id="ADN74926.1"/>
    </source>
</evidence>
<dbReference type="RefSeq" id="WP_013344232.1">
    <property type="nucleotide sequence ID" value="NC_014541.1"/>
</dbReference>
<dbReference type="Pfam" id="PF01590">
    <property type="entry name" value="GAF"/>
    <property type="match status" value="1"/>
</dbReference>
<keyword evidence="10" id="KW-0598">Phosphotransferase system</keyword>
<comment type="cofactor">
    <cofactor evidence="2">
        <name>Mg(2+)</name>
        <dbReference type="ChEBI" id="CHEBI:18420"/>
    </cofactor>
</comment>
<dbReference type="Gene3D" id="3.20.20.60">
    <property type="entry name" value="Phosphoenolpyruvate-binding domains"/>
    <property type="match status" value="1"/>
</dbReference>
<dbReference type="Pfam" id="PF00391">
    <property type="entry name" value="PEP-utilizers"/>
    <property type="match status" value="1"/>
</dbReference>
<dbReference type="KEGG" id="fbl:Fbal_0715"/>
<dbReference type="EMBL" id="CP002209">
    <property type="protein sequence ID" value="ADN74926.1"/>
    <property type="molecule type" value="Genomic_DNA"/>
</dbReference>
<keyword evidence="16" id="KW-1185">Reference proteome</keyword>
<dbReference type="InterPro" id="IPR018274">
    <property type="entry name" value="PEP_util_AS"/>
</dbReference>
<dbReference type="PRINTS" id="PR01736">
    <property type="entry name" value="PHPHTRNFRASE"/>
</dbReference>
<evidence type="ECO:0000256" key="10">
    <source>
        <dbReference type="ARBA" id="ARBA00022683"/>
    </source>
</evidence>
<dbReference type="InterPro" id="IPR040442">
    <property type="entry name" value="Pyrv_kinase-like_dom_sf"/>
</dbReference>
<dbReference type="Gene3D" id="3.50.30.10">
    <property type="entry name" value="Phosphohistidine domain"/>
    <property type="match status" value="1"/>
</dbReference>
<keyword evidence="9" id="KW-0808">Transferase</keyword>
<evidence type="ECO:0000256" key="6">
    <source>
        <dbReference type="ARBA" id="ARBA00022448"/>
    </source>
</evidence>
<comment type="subcellular location">
    <subcellularLocation>
        <location evidence="3">Cytoplasm</location>
    </subcellularLocation>
</comment>
<dbReference type="NCBIfam" id="TIGR01417">
    <property type="entry name" value="PTS_I_fam"/>
    <property type="match status" value="1"/>
</dbReference>
<comment type="catalytic activity">
    <reaction evidence="1">
        <text>L-histidyl-[protein] + phosphoenolpyruvate = N(pros)-phospho-L-histidyl-[protein] + pyruvate</text>
        <dbReference type="Rhea" id="RHEA:23880"/>
        <dbReference type="Rhea" id="RHEA-COMP:9745"/>
        <dbReference type="Rhea" id="RHEA-COMP:9746"/>
        <dbReference type="ChEBI" id="CHEBI:15361"/>
        <dbReference type="ChEBI" id="CHEBI:29979"/>
        <dbReference type="ChEBI" id="CHEBI:58702"/>
        <dbReference type="ChEBI" id="CHEBI:64837"/>
        <dbReference type="EC" id="2.7.3.9"/>
    </reaction>
</comment>